<evidence type="ECO:0000313" key="1">
    <source>
        <dbReference type="EMBL" id="MBC8755169.1"/>
    </source>
</evidence>
<reference evidence="1 2" key="1">
    <citation type="submission" date="2020-07" db="EMBL/GenBank/DDBJ databases">
        <title>Description of Kordia aestuariivivens sp. nov., isolated from a tidal flat.</title>
        <authorList>
            <person name="Park S."/>
            <person name="Yoon J.-H."/>
        </authorList>
    </citation>
    <scope>NUCLEOTIDE SEQUENCE [LARGE SCALE GENOMIC DNA]</scope>
    <source>
        <strain evidence="1 2">YSTF-M3</strain>
    </source>
</reference>
<gene>
    <name evidence="1" type="ORF">H2O64_10830</name>
</gene>
<protein>
    <submittedName>
        <fullName evidence="1">Uncharacterized protein</fullName>
    </submittedName>
</protein>
<organism evidence="1 2">
    <name type="scientific">Kordia aestuariivivens</name>
    <dbReference type="NCBI Taxonomy" id="2759037"/>
    <lineage>
        <taxon>Bacteria</taxon>
        <taxon>Pseudomonadati</taxon>
        <taxon>Bacteroidota</taxon>
        <taxon>Flavobacteriia</taxon>
        <taxon>Flavobacteriales</taxon>
        <taxon>Flavobacteriaceae</taxon>
        <taxon>Kordia</taxon>
    </lineage>
</organism>
<name>A0ABR7Q9C5_9FLAO</name>
<keyword evidence="2" id="KW-1185">Reference proteome</keyword>
<dbReference type="RefSeq" id="WP_187562223.1">
    <property type="nucleotide sequence ID" value="NZ_JACGWS010000006.1"/>
</dbReference>
<accession>A0ABR7Q9C5</accession>
<dbReference type="Proteomes" id="UP000619238">
    <property type="component" value="Unassembled WGS sequence"/>
</dbReference>
<evidence type="ECO:0000313" key="2">
    <source>
        <dbReference type="Proteomes" id="UP000619238"/>
    </source>
</evidence>
<dbReference type="EMBL" id="JACGWS010000006">
    <property type="protein sequence ID" value="MBC8755169.1"/>
    <property type="molecule type" value="Genomic_DNA"/>
</dbReference>
<sequence length="53" mass="5711">MKTFKRNLGKLSLAKLVIAKVGNVHSIYGGSIPKETDSCPITFRCGGDTIDTQ</sequence>
<comment type="caution">
    <text evidence="1">The sequence shown here is derived from an EMBL/GenBank/DDBJ whole genome shotgun (WGS) entry which is preliminary data.</text>
</comment>
<proteinExistence type="predicted"/>